<evidence type="ECO:0000313" key="6">
    <source>
        <dbReference type="Proteomes" id="UP000245212"/>
    </source>
</evidence>
<dbReference type="InterPro" id="IPR020019">
    <property type="entry name" value="AcTrfase_PglD-like"/>
</dbReference>
<dbReference type="Proteomes" id="UP000245212">
    <property type="component" value="Unassembled WGS sequence"/>
</dbReference>
<evidence type="ECO:0000256" key="1">
    <source>
        <dbReference type="ARBA" id="ARBA00007274"/>
    </source>
</evidence>
<dbReference type="SUPFAM" id="SSF51161">
    <property type="entry name" value="Trimeric LpxA-like enzymes"/>
    <property type="match status" value="1"/>
</dbReference>
<dbReference type="EMBL" id="QETA01000008">
    <property type="protein sequence ID" value="PWF21301.1"/>
    <property type="molecule type" value="Genomic_DNA"/>
</dbReference>
<dbReference type="InterPro" id="IPR041561">
    <property type="entry name" value="PglD_N"/>
</dbReference>
<gene>
    <name evidence="5" type="ORF">DD235_15535</name>
</gene>
<feature type="active site" description="Proton acceptor" evidence="2">
    <location>
        <position position="143"/>
    </location>
</feature>
<name>A0A2V1JU35_9BURK</name>
<dbReference type="NCBIfam" id="TIGR03570">
    <property type="entry name" value="NeuD_NnaD"/>
    <property type="match status" value="1"/>
</dbReference>
<dbReference type="Pfam" id="PF17836">
    <property type="entry name" value="PglD_N"/>
    <property type="match status" value="1"/>
</dbReference>
<dbReference type="Gene3D" id="2.160.10.10">
    <property type="entry name" value="Hexapeptide repeat proteins"/>
    <property type="match status" value="1"/>
</dbReference>
<comment type="similarity">
    <text evidence="1">Belongs to the transferase hexapeptide repeat family.</text>
</comment>
<comment type="caution">
    <text evidence="5">The sequence shown here is derived from an EMBL/GenBank/DDBJ whole genome shotgun (WGS) entry which is preliminary data.</text>
</comment>
<dbReference type="Gene3D" id="3.40.50.20">
    <property type="match status" value="1"/>
</dbReference>
<keyword evidence="5" id="KW-0808">Transferase</keyword>
<feature type="binding site" evidence="3">
    <location>
        <position position="73"/>
    </location>
    <ligand>
        <name>substrate</name>
    </ligand>
</feature>
<accession>A0A2V1JU35</accession>
<dbReference type="AlphaFoldDB" id="A0A2V1JU35"/>
<evidence type="ECO:0000259" key="4">
    <source>
        <dbReference type="Pfam" id="PF17836"/>
    </source>
</evidence>
<reference evidence="6" key="1">
    <citation type="submission" date="2018-05" db="EMBL/GenBank/DDBJ databases">
        <authorList>
            <person name="Li Y."/>
        </authorList>
    </citation>
    <scope>NUCLEOTIDE SEQUENCE [LARGE SCALE GENOMIC DNA]</scope>
    <source>
        <strain evidence="6">3d-2-2</strain>
    </source>
</reference>
<organism evidence="5 6">
    <name type="scientific">Corticimicrobacter populi</name>
    <dbReference type="NCBI Taxonomy" id="2175229"/>
    <lineage>
        <taxon>Bacteria</taxon>
        <taxon>Pseudomonadati</taxon>
        <taxon>Pseudomonadota</taxon>
        <taxon>Betaproteobacteria</taxon>
        <taxon>Burkholderiales</taxon>
        <taxon>Alcaligenaceae</taxon>
        <taxon>Corticimicrobacter</taxon>
    </lineage>
</organism>
<dbReference type="InterPro" id="IPR050179">
    <property type="entry name" value="Trans_hexapeptide_repeat"/>
</dbReference>
<protein>
    <submittedName>
        <fullName evidence="5">Acetyltransferase</fullName>
    </submittedName>
</protein>
<sequence length="214" mass="22868">MMKQVYIIGAGGWGREVLVQMRDAPACDQDWCIAGFLDTRASMLDGIDCGLPIVGDPLTHEPQPDHAFVCAVGLPKAREQYARPILEKGGEFIHIRTPYNTEGYLSARVHLGTGCFWAARVQFSPDVHVGDFANIHSGTIIGHDVRIGRYAQIGAMTFVGGGAQIGDYAIVYPHATIVPNVRIGEGATVGAGAVVIKDVPPGKTVFGNPAKVIF</sequence>
<dbReference type="PANTHER" id="PTHR43300:SF7">
    <property type="entry name" value="UDP-N-ACETYLBACILLOSAMINE N-ACETYLTRANSFERASE"/>
    <property type="match status" value="1"/>
</dbReference>
<proteinExistence type="inferred from homology"/>
<feature type="domain" description="PglD N-terminal" evidence="4">
    <location>
        <begin position="4"/>
        <end position="83"/>
    </location>
</feature>
<dbReference type="InterPro" id="IPR001451">
    <property type="entry name" value="Hexapep"/>
</dbReference>
<evidence type="ECO:0000256" key="2">
    <source>
        <dbReference type="PIRSR" id="PIRSR620019-1"/>
    </source>
</evidence>
<dbReference type="Pfam" id="PF00132">
    <property type="entry name" value="Hexapep"/>
    <property type="match status" value="2"/>
</dbReference>
<evidence type="ECO:0000313" key="5">
    <source>
        <dbReference type="EMBL" id="PWF21301.1"/>
    </source>
</evidence>
<dbReference type="InterPro" id="IPR011004">
    <property type="entry name" value="Trimer_LpxA-like_sf"/>
</dbReference>
<keyword evidence="6" id="KW-1185">Reference proteome</keyword>
<dbReference type="PANTHER" id="PTHR43300">
    <property type="entry name" value="ACETYLTRANSFERASE"/>
    <property type="match status" value="1"/>
</dbReference>
<feature type="site" description="Increases basicity of active site His" evidence="2">
    <location>
        <position position="144"/>
    </location>
</feature>
<dbReference type="CDD" id="cd03360">
    <property type="entry name" value="LbH_AT_putative"/>
    <property type="match status" value="1"/>
</dbReference>
<evidence type="ECO:0000256" key="3">
    <source>
        <dbReference type="PIRSR" id="PIRSR620019-2"/>
    </source>
</evidence>
<dbReference type="GO" id="GO:0016740">
    <property type="term" value="F:transferase activity"/>
    <property type="evidence" value="ECO:0007669"/>
    <property type="project" value="UniProtKB-KW"/>
</dbReference>